<dbReference type="GO" id="GO:0051301">
    <property type="term" value="P:cell division"/>
    <property type="evidence" value="ECO:0007669"/>
    <property type="project" value="UniProtKB-KW"/>
</dbReference>
<evidence type="ECO:0000256" key="5">
    <source>
        <dbReference type="ARBA" id="ARBA00022989"/>
    </source>
</evidence>
<dbReference type="Proteomes" id="UP000306409">
    <property type="component" value="Chromosome"/>
</dbReference>
<dbReference type="AlphaFoldDB" id="A0A4U7JL49"/>
<dbReference type="PROSITE" id="PS51779">
    <property type="entry name" value="POTRA"/>
    <property type="match status" value="1"/>
</dbReference>
<evidence type="ECO:0000256" key="6">
    <source>
        <dbReference type="ARBA" id="ARBA00023136"/>
    </source>
</evidence>
<dbReference type="Pfam" id="PF08478">
    <property type="entry name" value="POTRA_1"/>
    <property type="match status" value="1"/>
</dbReference>
<evidence type="ECO:0000256" key="1">
    <source>
        <dbReference type="ARBA" id="ARBA00004370"/>
    </source>
</evidence>
<dbReference type="EMBL" id="CP061336">
    <property type="protein sequence ID" value="QNU68368.1"/>
    <property type="molecule type" value="Genomic_DNA"/>
</dbReference>
<dbReference type="Gene3D" id="3.10.20.310">
    <property type="entry name" value="membrane protein fhac"/>
    <property type="match status" value="1"/>
</dbReference>
<sequence length="279" mass="31959">MKNTSNNADYKKSINLKRKRARAKRIRRLLLTIIIVTAAIIFARSSFFIVDEIKVTGNKKYSSNDIIFNTGLITGQNVFKMLGEKPKNLISFRFKDREQNVYESMPYVKSVSVRPMLPKAIRIKIQERTPFAILEYNGTSILIDKEGYALETIKNPDIKKKYFKIIGTLVDSYNLGQEVKFKGESPLQLVILFCDTLLKSDKNSDIKLYDKFTSIKVSDISSVTANFEGRIDGEFGDLDNLEYDLKVFKQIFTNNITKNQKGTLVFSTGSEHPYFVPKD</sequence>
<keyword evidence="6" id="KW-0472">Membrane</keyword>
<reference evidence="8 9" key="1">
    <citation type="submission" date="2020-09" db="EMBL/GenBank/DDBJ databases">
        <title>Characterization and genome sequencing of Ruminiclostridium sp. nov. MA18.</title>
        <authorList>
            <person name="Rettenmaier R."/>
            <person name="Kowollik M.-L."/>
            <person name="Liebl W."/>
            <person name="Zverlov V."/>
        </authorList>
    </citation>
    <scope>NUCLEOTIDE SEQUENCE [LARGE SCALE GENOMIC DNA]</scope>
    <source>
        <strain evidence="8 9">MA18</strain>
    </source>
</reference>
<evidence type="ECO:0000256" key="4">
    <source>
        <dbReference type="ARBA" id="ARBA00022692"/>
    </source>
</evidence>
<dbReference type="InterPro" id="IPR050487">
    <property type="entry name" value="FtsQ_DivIB"/>
</dbReference>
<dbReference type="RefSeq" id="WP_137696402.1">
    <property type="nucleotide sequence ID" value="NZ_CP061336.1"/>
</dbReference>
<accession>A0A4U7JL49</accession>
<dbReference type="OrthoDB" id="1739107at2"/>
<organism evidence="8 9">
    <name type="scientific">Ruminiclostridium herbifermentans</name>
    <dbReference type="NCBI Taxonomy" id="2488810"/>
    <lineage>
        <taxon>Bacteria</taxon>
        <taxon>Bacillati</taxon>
        <taxon>Bacillota</taxon>
        <taxon>Clostridia</taxon>
        <taxon>Eubacteriales</taxon>
        <taxon>Oscillospiraceae</taxon>
        <taxon>Ruminiclostridium</taxon>
    </lineage>
</organism>
<keyword evidence="3" id="KW-0132">Cell division</keyword>
<keyword evidence="4" id="KW-0812">Transmembrane</keyword>
<proteinExistence type="predicted"/>
<keyword evidence="2" id="KW-1003">Cell membrane</keyword>
<evidence type="ECO:0000256" key="7">
    <source>
        <dbReference type="ARBA" id="ARBA00023306"/>
    </source>
</evidence>
<dbReference type="PANTHER" id="PTHR37820:SF1">
    <property type="entry name" value="CELL DIVISION PROTEIN FTSQ"/>
    <property type="match status" value="1"/>
</dbReference>
<keyword evidence="5" id="KW-1133">Transmembrane helix</keyword>
<name>A0A4U7JL49_9FIRM</name>
<protein>
    <submittedName>
        <fullName evidence="8">FtsQ-type POTRA domain-containing protein</fullName>
    </submittedName>
</protein>
<comment type="subcellular location">
    <subcellularLocation>
        <location evidence="1">Membrane</location>
    </subcellularLocation>
</comment>
<dbReference type="KEGG" id="rher:EHE19_008185"/>
<keyword evidence="7" id="KW-0131">Cell cycle</keyword>
<evidence type="ECO:0000313" key="8">
    <source>
        <dbReference type="EMBL" id="QNU68368.1"/>
    </source>
</evidence>
<evidence type="ECO:0000256" key="2">
    <source>
        <dbReference type="ARBA" id="ARBA00022475"/>
    </source>
</evidence>
<dbReference type="PANTHER" id="PTHR37820">
    <property type="entry name" value="CELL DIVISION PROTEIN DIVIB"/>
    <property type="match status" value="1"/>
</dbReference>
<dbReference type="InterPro" id="IPR013685">
    <property type="entry name" value="POTRA_FtsQ_type"/>
</dbReference>
<evidence type="ECO:0000313" key="9">
    <source>
        <dbReference type="Proteomes" id="UP000306409"/>
    </source>
</evidence>
<dbReference type="InterPro" id="IPR034746">
    <property type="entry name" value="POTRA"/>
</dbReference>
<evidence type="ECO:0000256" key="3">
    <source>
        <dbReference type="ARBA" id="ARBA00022618"/>
    </source>
</evidence>
<keyword evidence="9" id="KW-1185">Reference proteome</keyword>
<gene>
    <name evidence="8" type="ORF">EHE19_008185</name>
</gene>
<dbReference type="GO" id="GO:0005886">
    <property type="term" value="C:plasma membrane"/>
    <property type="evidence" value="ECO:0007669"/>
    <property type="project" value="TreeGrafter"/>
</dbReference>